<proteinExistence type="predicted"/>
<sequence>MIEHLCVNSSPLKCFCVGVMPQKLPIALVHLRVLNVSGLCFAKEVELRSALLLVTSSPNLEKIIMEMCYTTEVVSQGAMNLLDLLDYSYVTLDRLRELEITNMSNIKPGMDL</sequence>
<reference evidence="2" key="1">
    <citation type="journal article" date="2022" name="Mol. Ecol. Resour.">
        <title>The genomes of chicory, endive, great burdock and yacon provide insights into Asteraceae palaeo-polyploidization history and plant inulin production.</title>
        <authorList>
            <person name="Fan W."/>
            <person name="Wang S."/>
            <person name="Wang H."/>
            <person name="Wang A."/>
            <person name="Jiang F."/>
            <person name="Liu H."/>
            <person name="Zhao H."/>
            <person name="Xu D."/>
            <person name="Zhang Y."/>
        </authorList>
    </citation>
    <scope>NUCLEOTIDE SEQUENCE [LARGE SCALE GENOMIC DNA]</scope>
    <source>
        <strain evidence="2">cv. Punajuju</strain>
    </source>
</reference>
<evidence type="ECO:0000313" key="2">
    <source>
        <dbReference type="Proteomes" id="UP001055811"/>
    </source>
</evidence>
<dbReference type="EMBL" id="CM042010">
    <property type="protein sequence ID" value="KAI3777961.1"/>
    <property type="molecule type" value="Genomic_DNA"/>
</dbReference>
<protein>
    <submittedName>
        <fullName evidence="1">Uncharacterized protein</fullName>
    </submittedName>
</protein>
<name>A0ACB9G4E4_CICIN</name>
<gene>
    <name evidence="1" type="ORF">L2E82_06869</name>
</gene>
<reference evidence="1 2" key="2">
    <citation type="journal article" date="2022" name="Mol. Ecol. Resour.">
        <title>The genomes of chicory, endive, great burdock and yacon provide insights into Asteraceae paleo-polyploidization history and plant inulin production.</title>
        <authorList>
            <person name="Fan W."/>
            <person name="Wang S."/>
            <person name="Wang H."/>
            <person name="Wang A."/>
            <person name="Jiang F."/>
            <person name="Liu H."/>
            <person name="Zhao H."/>
            <person name="Xu D."/>
            <person name="Zhang Y."/>
        </authorList>
    </citation>
    <scope>NUCLEOTIDE SEQUENCE [LARGE SCALE GENOMIC DNA]</scope>
    <source>
        <strain evidence="2">cv. Punajuju</strain>
        <tissue evidence="1">Leaves</tissue>
    </source>
</reference>
<evidence type="ECO:0000313" key="1">
    <source>
        <dbReference type="EMBL" id="KAI3777961.1"/>
    </source>
</evidence>
<keyword evidence="2" id="KW-1185">Reference proteome</keyword>
<comment type="caution">
    <text evidence="1">The sequence shown here is derived from an EMBL/GenBank/DDBJ whole genome shotgun (WGS) entry which is preliminary data.</text>
</comment>
<dbReference type="Proteomes" id="UP001055811">
    <property type="component" value="Linkage Group LG02"/>
</dbReference>
<organism evidence="1 2">
    <name type="scientific">Cichorium intybus</name>
    <name type="common">Chicory</name>
    <dbReference type="NCBI Taxonomy" id="13427"/>
    <lineage>
        <taxon>Eukaryota</taxon>
        <taxon>Viridiplantae</taxon>
        <taxon>Streptophyta</taxon>
        <taxon>Embryophyta</taxon>
        <taxon>Tracheophyta</taxon>
        <taxon>Spermatophyta</taxon>
        <taxon>Magnoliopsida</taxon>
        <taxon>eudicotyledons</taxon>
        <taxon>Gunneridae</taxon>
        <taxon>Pentapetalae</taxon>
        <taxon>asterids</taxon>
        <taxon>campanulids</taxon>
        <taxon>Asterales</taxon>
        <taxon>Asteraceae</taxon>
        <taxon>Cichorioideae</taxon>
        <taxon>Cichorieae</taxon>
        <taxon>Cichoriinae</taxon>
        <taxon>Cichorium</taxon>
    </lineage>
</organism>
<accession>A0ACB9G4E4</accession>